<protein>
    <recommendedName>
        <fullName evidence="4 5">Small ribosomal subunit protein uS2</fullName>
    </recommendedName>
</protein>
<dbReference type="InterPro" id="IPR005706">
    <property type="entry name" value="Ribosomal_uS2_bac/mit/plastid"/>
</dbReference>
<gene>
    <name evidence="5" type="primary">rpsB</name>
    <name evidence="7" type="ORF">BSR29_06120</name>
</gene>
<dbReference type="FunFam" id="1.10.287.610:FF:000001">
    <property type="entry name" value="30S ribosomal protein S2"/>
    <property type="match status" value="1"/>
</dbReference>
<dbReference type="SUPFAM" id="SSF52313">
    <property type="entry name" value="Ribosomal protein S2"/>
    <property type="match status" value="1"/>
</dbReference>
<dbReference type="PRINTS" id="PR00395">
    <property type="entry name" value="RIBOSOMALS2"/>
</dbReference>
<dbReference type="Gene3D" id="3.40.50.10490">
    <property type="entry name" value="Glucose-6-phosphate isomerase like protein, domain 1"/>
    <property type="match status" value="1"/>
</dbReference>
<dbReference type="CDD" id="cd01425">
    <property type="entry name" value="RPS2"/>
    <property type="match status" value="1"/>
</dbReference>
<dbReference type="InterPro" id="IPR018130">
    <property type="entry name" value="Ribosomal_uS2_CS"/>
</dbReference>
<dbReference type="Proteomes" id="UP000186785">
    <property type="component" value="Unassembled WGS sequence"/>
</dbReference>
<reference evidence="7 8" key="1">
    <citation type="submission" date="2016-11" db="EMBL/GenBank/DDBJ databases">
        <title>Actinomyces gypaetusis sp. nov. isolated from the vulture Gypaetus barbatus in Qinghai Tibet Plateau China.</title>
        <authorList>
            <person name="Meng X."/>
        </authorList>
    </citation>
    <scope>NUCLEOTIDE SEQUENCE [LARGE SCALE GENOMIC DNA]</scope>
    <source>
        <strain evidence="7 8">VUL4_2</strain>
    </source>
</reference>
<dbReference type="InterPro" id="IPR001865">
    <property type="entry name" value="Ribosomal_uS2"/>
</dbReference>
<proteinExistence type="inferred from homology"/>
<feature type="region of interest" description="Disordered" evidence="6">
    <location>
        <begin position="231"/>
        <end position="285"/>
    </location>
</feature>
<dbReference type="PROSITE" id="PS00962">
    <property type="entry name" value="RIBOSOMAL_S2_1"/>
    <property type="match status" value="1"/>
</dbReference>
<comment type="caution">
    <text evidence="7">The sequence shown here is derived from an EMBL/GenBank/DDBJ whole genome shotgun (WGS) entry which is preliminary data.</text>
</comment>
<evidence type="ECO:0000256" key="2">
    <source>
        <dbReference type="ARBA" id="ARBA00022980"/>
    </source>
</evidence>
<keyword evidence="2 5" id="KW-0689">Ribosomal protein</keyword>
<dbReference type="Gene3D" id="1.10.287.610">
    <property type="entry name" value="Helix hairpin bin"/>
    <property type="match status" value="1"/>
</dbReference>
<dbReference type="STRING" id="1921764.BSR28_08160"/>
<accession>A0A1Q5PKN3</accession>
<evidence type="ECO:0000313" key="7">
    <source>
        <dbReference type="EMBL" id="OKL47192.1"/>
    </source>
</evidence>
<evidence type="ECO:0000256" key="4">
    <source>
        <dbReference type="ARBA" id="ARBA00035256"/>
    </source>
</evidence>
<dbReference type="EMBL" id="MQSV01000004">
    <property type="protein sequence ID" value="OKL47192.1"/>
    <property type="molecule type" value="Genomic_DNA"/>
</dbReference>
<evidence type="ECO:0000256" key="3">
    <source>
        <dbReference type="ARBA" id="ARBA00023274"/>
    </source>
</evidence>
<dbReference type="InterPro" id="IPR023591">
    <property type="entry name" value="Ribosomal_uS2_flav_dom_sf"/>
</dbReference>
<evidence type="ECO:0000313" key="8">
    <source>
        <dbReference type="Proteomes" id="UP000186785"/>
    </source>
</evidence>
<keyword evidence="3 5" id="KW-0687">Ribonucleoprotein</keyword>
<dbReference type="GO" id="GO:0003735">
    <property type="term" value="F:structural constituent of ribosome"/>
    <property type="evidence" value="ECO:0007669"/>
    <property type="project" value="InterPro"/>
</dbReference>
<evidence type="ECO:0000256" key="5">
    <source>
        <dbReference type="HAMAP-Rule" id="MF_00291"/>
    </source>
</evidence>
<evidence type="ECO:0000256" key="1">
    <source>
        <dbReference type="ARBA" id="ARBA00006242"/>
    </source>
</evidence>
<evidence type="ECO:0000256" key="6">
    <source>
        <dbReference type="SAM" id="MobiDB-lite"/>
    </source>
</evidence>
<dbReference type="GO" id="GO:0006412">
    <property type="term" value="P:translation"/>
    <property type="evidence" value="ECO:0007669"/>
    <property type="project" value="UniProtKB-UniRule"/>
</dbReference>
<dbReference type="RefSeq" id="WP_073709426.1">
    <property type="nucleotide sequence ID" value="NZ_MQSU01000004.1"/>
</dbReference>
<dbReference type="PANTHER" id="PTHR12534">
    <property type="entry name" value="30S RIBOSOMAL PROTEIN S2 PROKARYOTIC AND ORGANELLAR"/>
    <property type="match status" value="1"/>
</dbReference>
<organism evidence="7 8">
    <name type="scientific">Boudabousia liubingyangii</name>
    <dbReference type="NCBI Taxonomy" id="1921764"/>
    <lineage>
        <taxon>Bacteria</taxon>
        <taxon>Bacillati</taxon>
        <taxon>Actinomycetota</taxon>
        <taxon>Actinomycetes</taxon>
        <taxon>Actinomycetales</taxon>
        <taxon>Actinomycetaceae</taxon>
        <taxon>Boudabousia</taxon>
    </lineage>
</organism>
<sequence length="285" mass="31541">MAVVKMSELLEAGVHFGHQTRRWNPKVKRFILTERNGIYIIDLQQTVADIDIAYDFLKQTVAHGGNVLFVGTKKQAQATVQEQATRVGMPYVNHRWLGGMLTNFQTVAGRIQRMKELEQIDFEDVAASQYTKKELLMMRREKDKLSRTLNGIRDMAKVPSALWVVDTKKEHLAVAEAKKLNIPVVAILDTNCDPDEIDYRIPGNDDAIRAVALLTRVVADACAEGLVARSGAKNGAEEAAEGEPLAEWERELLNADASEEKAEAPAEAAPEAKAEESAKSESEEA</sequence>
<dbReference type="OrthoDB" id="9808036at2"/>
<dbReference type="Pfam" id="PF00318">
    <property type="entry name" value="Ribosomal_S2"/>
    <property type="match status" value="1"/>
</dbReference>
<keyword evidence="8" id="KW-1185">Reference proteome</keyword>
<dbReference type="GO" id="GO:0022627">
    <property type="term" value="C:cytosolic small ribosomal subunit"/>
    <property type="evidence" value="ECO:0007669"/>
    <property type="project" value="TreeGrafter"/>
</dbReference>
<dbReference type="NCBIfam" id="TIGR01011">
    <property type="entry name" value="rpsB_bact"/>
    <property type="match status" value="1"/>
</dbReference>
<comment type="similarity">
    <text evidence="1 5">Belongs to the universal ribosomal protein uS2 family.</text>
</comment>
<feature type="compositionally biased region" description="Basic and acidic residues" evidence="6">
    <location>
        <begin position="247"/>
        <end position="285"/>
    </location>
</feature>
<name>A0A1Q5PKN3_9ACTO</name>
<dbReference type="HAMAP" id="MF_00291_B">
    <property type="entry name" value="Ribosomal_uS2_B"/>
    <property type="match status" value="1"/>
</dbReference>
<dbReference type="AlphaFoldDB" id="A0A1Q5PKN3"/>
<dbReference type="PANTHER" id="PTHR12534:SF0">
    <property type="entry name" value="SMALL RIBOSOMAL SUBUNIT PROTEIN US2M"/>
    <property type="match status" value="1"/>
</dbReference>